<reference evidence="2" key="1">
    <citation type="journal article" date="2021" name="J Fungi (Basel)">
        <title>Virulence traits and population genomics of the black yeast Aureobasidium melanogenum.</title>
        <authorList>
            <person name="Cernosa A."/>
            <person name="Sun X."/>
            <person name="Gostincar C."/>
            <person name="Fang C."/>
            <person name="Gunde-Cimerman N."/>
            <person name="Song Z."/>
        </authorList>
    </citation>
    <scope>NUCLEOTIDE SEQUENCE</scope>
    <source>
        <strain evidence="2">EXF-8016</strain>
    </source>
</reference>
<name>A0A9P8K475_AURME</name>
<dbReference type="OrthoDB" id="6359816at2759"/>
<dbReference type="PROSITE" id="PS50097">
    <property type="entry name" value="BTB"/>
    <property type="match status" value="2"/>
</dbReference>
<accession>A0A9P8K475</accession>
<dbReference type="SMART" id="SM00225">
    <property type="entry name" value="BTB"/>
    <property type="match status" value="2"/>
</dbReference>
<protein>
    <recommendedName>
        <fullName evidence="1">BTB domain-containing protein</fullName>
    </recommendedName>
</protein>
<proteinExistence type="predicted"/>
<evidence type="ECO:0000313" key="2">
    <source>
        <dbReference type="EMBL" id="KAH0211805.1"/>
    </source>
</evidence>
<dbReference type="CDD" id="cd18186">
    <property type="entry name" value="BTB_POZ_ZBTB_KLHL-like"/>
    <property type="match status" value="1"/>
</dbReference>
<reference evidence="2" key="2">
    <citation type="submission" date="2021-08" db="EMBL/GenBank/DDBJ databases">
        <authorList>
            <person name="Gostincar C."/>
            <person name="Sun X."/>
            <person name="Song Z."/>
            <person name="Gunde-Cimerman N."/>
        </authorList>
    </citation>
    <scope>NUCLEOTIDE SEQUENCE</scope>
    <source>
        <strain evidence="2">EXF-8016</strain>
    </source>
</reference>
<feature type="domain" description="BTB" evidence="1">
    <location>
        <begin position="291"/>
        <end position="359"/>
    </location>
</feature>
<dbReference type="SUPFAM" id="SSF54695">
    <property type="entry name" value="POZ domain"/>
    <property type="match status" value="2"/>
</dbReference>
<dbReference type="Proteomes" id="UP000767238">
    <property type="component" value="Unassembled WGS sequence"/>
</dbReference>
<dbReference type="EMBL" id="JAHFYH010000131">
    <property type="protein sequence ID" value="KAH0211805.1"/>
    <property type="molecule type" value="Genomic_DNA"/>
</dbReference>
<feature type="domain" description="BTB" evidence="1">
    <location>
        <begin position="46"/>
        <end position="108"/>
    </location>
</feature>
<dbReference type="AlphaFoldDB" id="A0A9P8K475"/>
<evidence type="ECO:0000259" key="1">
    <source>
        <dbReference type="PROSITE" id="PS50097"/>
    </source>
</evidence>
<dbReference type="PANTHER" id="PTHR24413">
    <property type="entry name" value="SPECKLE-TYPE POZ PROTEIN"/>
    <property type="match status" value="1"/>
</dbReference>
<sequence>MSQRSMSSSPTARSVSRSFTVQKKWETSTLRFPRRRSTFFNEPTLSDITIAFGDQKIFAHKFVLVENSIWFEKALLGEFKESKQSEIKIGDDDDPAALTAMLRYFYDGIYTTYAPGVDPADQHLAMYRLADLYDAPNLRNEASRELIVSLKPISVPAGEWEPPGCHMTDKAILSIQQILGPEADSFADNSIQRTVYEHVIKHKQLFYKNQLFQSLLAEGVMFNESFGREFAHHIGEIISRLHSASCIFVFNSTFYTSTLGDTTVPEQTMADTTAVSGVKRKRNLFDDEGLSDVIIKIRNKQVFAHKAILANGSVWFERAFLGRFVEANKDVIELHEDASITAVMTMFKHLYGLNYEKQEMPTHITDVVGFHLEVFMLGDKYDISSLRVEAAARFIHAVQGEMRPSSALGIQDQTIYAIRRLLGPHAVHFADQSLTTKIKALVLTHSTKFFRNQPFRKLLGSGTMLDIELGVEFMNKIDREWLPMI</sequence>
<dbReference type="Pfam" id="PF00651">
    <property type="entry name" value="BTB"/>
    <property type="match status" value="2"/>
</dbReference>
<gene>
    <name evidence="2" type="ORF">KCV03_g9604</name>
</gene>
<dbReference type="InterPro" id="IPR011333">
    <property type="entry name" value="SKP1/BTB/POZ_sf"/>
</dbReference>
<evidence type="ECO:0000313" key="3">
    <source>
        <dbReference type="Proteomes" id="UP000767238"/>
    </source>
</evidence>
<organism evidence="2 3">
    <name type="scientific">Aureobasidium melanogenum</name>
    <name type="common">Aureobasidium pullulans var. melanogenum</name>
    <dbReference type="NCBI Taxonomy" id="46634"/>
    <lineage>
        <taxon>Eukaryota</taxon>
        <taxon>Fungi</taxon>
        <taxon>Dikarya</taxon>
        <taxon>Ascomycota</taxon>
        <taxon>Pezizomycotina</taxon>
        <taxon>Dothideomycetes</taxon>
        <taxon>Dothideomycetidae</taxon>
        <taxon>Dothideales</taxon>
        <taxon>Saccotheciaceae</taxon>
        <taxon>Aureobasidium</taxon>
    </lineage>
</organism>
<comment type="caution">
    <text evidence="2">The sequence shown here is derived from an EMBL/GenBank/DDBJ whole genome shotgun (WGS) entry which is preliminary data.</text>
</comment>
<dbReference type="Gene3D" id="3.30.710.10">
    <property type="entry name" value="Potassium Channel Kv1.1, Chain A"/>
    <property type="match status" value="2"/>
</dbReference>
<dbReference type="InterPro" id="IPR000210">
    <property type="entry name" value="BTB/POZ_dom"/>
</dbReference>
<feature type="non-terminal residue" evidence="2">
    <location>
        <position position="485"/>
    </location>
</feature>